<dbReference type="CDD" id="cd00093">
    <property type="entry name" value="HTH_XRE"/>
    <property type="match status" value="1"/>
</dbReference>
<keyword evidence="3" id="KW-1185">Reference proteome</keyword>
<dbReference type="SMART" id="SM00530">
    <property type="entry name" value="HTH_XRE"/>
    <property type="match status" value="1"/>
</dbReference>
<dbReference type="OrthoDB" id="3427187at2"/>
<name>A0A6I6FX18_9ACTN</name>
<dbReference type="SUPFAM" id="SSF47413">
    <property type="entry name" value="lambda repressor-like DNA-binding domains"/>
    <property type="match status" value="1"/>
</dbReference>
<sequence>MHHRPAEELASLLRLLREQAGMTQEELSFSSGLSIRTISDLERGRTTTPQRRSIALLADALCIEGDSLEHFRQAARGRSVAQCPSCSARLQLDELIGQKRSA</sequence>
<dbReference type="GO" id="GO:0003677">
    <property type="term" value="F:DNA binding"/>
    <property type="evidence" value="ECO:0007669"/>
    <property type="project" value="InterPro"/>
</dbReference>
<accession>A0A6I6FX18</accession>
<gene>
    <name evidence="2" type="ORF">EIZ62_09635</name>
</gene>
<evidence type="ECO:0000259" key="1">
    <source>
        <dbReference type="PROSITE" id="PS50943"/>
    </source>
</evidence>
<protein>
    <submittedName>
        <fullName evidence="2">XRE family transcriptional regulator</fullName>
    </submittedName>
</protein>
<dbReference type="InterPro" id="IPR001387">
    <property type="entry name" value="Cro/C1-type_HTH"/>
</dbReference>
<organism evidence="2 3">
    <name type="scientific">Streptomyces ficellus</name>
    <dbReference type="NCBI Taxonomy" id="1977088"/>
    <lineage>
        <taxon>Bacteria</taxon>
        <taxon>Bacillati</taxon>
        <taxon>Actinomycetota</taxon>
        <taxon>Actinomycetes</taxon>
        <taxon>Kitasatosporales</taxon>
        <taxon>Streptomycetaceae</taxon>
        <taxon>Streptomyces</taxon>
    </lineage>
</organism>
<proteinExistence type="predicted"/>
<dbReference type="Proteomes" id="UP000422572">
    <property type="component" value="Chromosome"/>
</dbReference>
<dbReference type="PROSITE" id="PS50943">
    <property type="entry name" value="HTH_CROC1"/>
    <property type="match status" value="1"/>
</dbReference>
<dbReference type="InterPro" id="IPR010982">
    <property type="entry name" value="Lambda_DNA-bd_dom_sf"/>
</dbReference>
<evidence type="ECO:0000313" key="2">
    <source>
        <dbReference type="EMBL" id="QGV82566.1"/>
    </source>
</evidence>
<dbReference type="Pfam" id="PF13560">
    <property type="entry name" value="HTH_31"/>
    <property type="match status" value="1"/>
</dbReference>
<dbReference type="KEGG" id="sfic:EIZ62_09635"/>
<evidence type="ECO:0000313" key="3">
    <source>
        <dbReference type="Proteomes" id="UP000422572"/>
    </source>
</evidence>
<dbReference type="AlphaFoldDB" id="A0A6I6FX18"/>
<feature type="domain" description="HTH cro/C1-type" evidence="1">
    <location>
        <begin position="13"/>
        <end position="68"/>
    </location>
</feature>
<dbReference type="EMBL" id="CP034279">
    <property type="protein sequence ID" value="QGV82566.1"/>
    <property type="molecule type" value="Genomic_DNA"/>
</dbReference>
<reference evidence="2 3" key="1">
    <citation type="submission" date="2018-12" db="EMBL/GenBank/DDBJ databases">
        <title>Complete genome sequence of Streptomyces ficellus NRRL8067, the producer of ficellomycin, feldamycin and nojirimycin.</title>
        <authorList>
            <person name="Zhang H."/>
            <person name="Yue R."/>
            <person name="Liu Y."/>
            <person name="Li M."/>
            <person name="Mu H."/>
            <person name="Zhang J."/>
        </authorList>
    </citation>
    <scope>NUCLEOTIDE SEQUENCE [LARGE SCALE GENOMIC DNA]</scope>
    <source>
        <strain evidence="2 3">NRRL 8067</strain>
    </source>
</reference>
<dbReference type="Gene3D" id="1.10.260.40">
    <property type="entry name" value="lambda repressor-like DNA-binding domains"/>
    <property type="match status" value="1"/>
</dbReference>